<name>A0A430B4N8_9ENTE</name>
<evidence type="ECO:0000256" key="1">
    <source>
        <dbReference type="ARBA" id="ARBA00001966"/>
    </source>
</evidence>
<reference evidence="10 11" key="1">
    <citation type="submission" date="2017-05" db="EMBL/GenBank/DDBJ databases">
        <title>Vagococcus spp. assemblies.</title>
        <authorList>
            <person name="Gulvik C.A."/>
        </authorList>
    </citation>
    <scope>NUCLEOTIDE SEQUENCE [LARGE SCALE GENOMIC DNA]</scope>
    <source>
        <strain evidence="10 11">SS1714</strain>
    </source>
</reference>
<dbReference type="Gene3D" id="3.30.70.20">
    <property type="match status" value="1"/>
</dbReference>
<dbReference type="GO" id="GO:0051539">
    <property type="term" value="F:4 iron, 4 sulfur cluster binding"/>
    <property type="evidence" value="ECO:0007669"/>
    <property type="project" value="UniProtKB-KW"/>
</dbReference>
<evidence type="ECO:0000313" key="11">
    <source>
        <dbReference type="Proteomes" id="UP000288028"/>
    </source>
</evidence>
<dbReference type="GO" id="GO:0009055">
    <property type="term" value="F:electron transfer activity"/>
    <property type="evidence" value="ECO:0007669"/>
    <property type="project" value="UniProtKB-UniRule"/>
</dbReference>
<evidence type="ECO:0000256" key="2">
    <source>
        <dbReference type="ARBA" id="ARBA00022448"/>
    </source>
</evidence>
<keyword evidence="4 8" id="KW-0479">Metal-binding</keyword>
<keyword evidence="2 8" id="KW-0813">Transport</keyword>
<evidence type="ECO:0000256" key="7">
    <source>
        <dbReference type="ARBA" id="ARBA00023014"/>
    </source>
</evidence>
<dbReference type="GeneID" id="95580642"/>
<dbReference type="InterPro" id="IPR001080">
    <property type="entry name" value="3Fe4S_ferredoxin"/>
</dbReference>
<evidence type="ECO:0000256" key="8">
    <source>
        <dbReference type="RuleBase" id="RU368020"/>
    </source>
</evidence>
<keyword evidence="5 8" id="KW-0249">Electron transport</keyword>
<evidence type="ECO:0000313" key="10">
    <source>
        <dbReference type="EMBL" id="RSU15316.1"/>
    </source>
</evidence>
<proteinExistence type="predicted"/>
<keyword evidence="11" id="KW-1185">Reference proteome</keyword>
<dbReference type="PRINTS" id="PR00352">
    <property type="entry name" value="3FE4SFRDOXIN"/>
</dbReference>
<evidence type="ECO:0000256" key="3">
    <source>
        <dbReference type="ARBA" id="ARBA00022485"/>
    </source>
</evidence>
<dbReference type="InterPro" id="IPR052395">
    <property type="entry name" value="ET_Ferredoxin"/>
</dbReference>
<accession>A0A430B4N8</accession>
<organism evidence="10 11">
    <name type="scientific">Vagococcus carniphilus</name>
    <dbReference type="NCBI Taxonomy" id="218144"/>
    <lineage>
        <taxon>Bacteria</taxon>
        <taxon>Bacillati</taxon>
        <taxon>Bacillota</taxon>
        <taxon>Bacilli</taxon>
        <taxon>Lactobacillales</taxon>
        <taxon>Enterococcaceae</taxon>
        <taxon>Vagococcus</taxon>
    </lineage>
</organism>
<comment type="cofactor">
    <cofactor evidence="1">
        <name>[4Fe-4S] cluster</name>
        <dbReference type="ChEBI" id="CHEBI:49883"/>
    </cofactor>
</comment>
<dbReference type="PANTHER" id="PTHR39163">
    <property type="entry name" value="FERREDOXIN"/>
    <property type="match status" value="1"/>
</dbReference>
<dbReference type="PROSITE" id="PS51379">
    <property type="entry name" value="4FE4S_FER_2"/>
    <property type="match status" value="1"/>
</dbReference>
<dbReference type="AlphaFoldDB" id="A0A430B4N8"/>
<gene>
    <name evidence="10" type="ORF">CBF28_06210</name>
</gene>
<evidence type="ECO:0000256" key="6">
    <source>
        <dbReference type="ARBA" id="ARBA00023004"/>
    </source>
</evidence>
<evidence type="ECO:0000256" key="4">
    <source>
        <dbReference type="ARBA" id="ARBA00022723"/>
    </source>
</evidence>
<dbReference type="SUPFAM" id="SSF54862">
    <property type="entry name" value="4Fe-4S ferredoxins"/>
    <property type="match status" value="1"/>
</dbReference>
<evidence type="ECO:0000256" key="5">
    <source>
        <dbReference type="ARBA" id="ARBA00022982"/>
    </source>
</evidence>
<dbReference type="Proteomes" id="UP000288028">
    <property type="component" value="Unassembled WGS sequence"/>
</dbReference>
<dbReference type="Pfam" id="PF13370">
    <property type="entry name" value="Fer4_13"/>
    <property type="match status" value="1"/>
</dbReference>
<dbReference type="RefSeq" id="WP_126793065.1">
    <property type="nucleotide sequence ID" value="NZ_CP060720.1"/>
</dbReference>
<keyword evidence="6 8" id="KW-0408">Iron</keyword>
<comment type="function">
    <text evidence="8">Ferredoxins are iron-sulfur proteins that transfer electrons in a wide variety of metabolic reactions.</text>
</comment>
<dbReference type="GO" id="GO:0005506">
    <property type="term" value="F:iron ion binding"/>
    <property type="evidence" value="ECO:0007669"/>
    <property type="project" value="UniProtKB-UniRule"/>
</dbReference>
<sequence>MLCKIIPNKCIACGLCQIKAPNIFDYHDNGIVLFAKTAEEAITIPDDVPEDILEAYKACPTRAIILEK</sequence>
<evidence type="ECO:0000259" key="9">
    <source>
        <dbReference type="PROSITE" id="PS51379"/>
    </source>
</evidence>
<dbReference type="OrthoDB" id="9801085at2"/>
<keyword evidence="3" id="KW-0004">4Fe-4S</keyword>
<dbReference type="PANTHER" id="PTHR39163:SF1">
    <property type="entry name" value="FERREDOXIN"/>
    <property type="match status" value="1"/>
</dbReference>
<protein>
    <recommendedName>
        <fullName evidence="8">Ferredoxin</fullName>
    </recommendedName>
</protein>
<dbReference type="InterPro" id="IPR017896">
    <property type="entry name" value="4Fe4S_Fe-S-bd"/>
</dbReference>
<dbReference type="EMBL" id="NGKB01000005">
    <property type="protein sequence ID" value="RSU15316.1"/>
    <property type="molecule type" value="Genomic_DNA"/>
</dbReference>
<feature type="domain" description="4Fe-4S ferredoxin-type" evidence="9">
    <location>
        <begin position="1"/>
        <end position="29"/>
    </location>
</feature>
<keyword evidence="7 8" id="KW-0411">Iron-sulfur</keyword>
<comment type="caution">
    <text evidence="10">The sequence shown here is derived from an EMBL/GenBank/DDBJ whole genome shotgun (WGS) entry which is preliminary data.</text>
</comment>